<keyword evidence="1" id="KW-1133">Transmembrane helix</keyword>
<dbReference type="Gene3D" id="3.40.50.300">
    <property type="entry name" value="P-loop containing nucleotide triphosphate hydrolases"/>
    <property type="match status" value="1"/>
</dbReference>
<dbReference type="SUPFAM" id="SSF52540">
    <property type="entry name" value="P-loop containing nucleoside triphosphate hydrolases"/>
    <property type="match status" value="1"/>
</dbReference>
<organism evidence="3 4">
    <name type="scientific">Teichococcus coralli</name>
    <dbReference type="NCBI Taxonomy" id="2545983"/>
    <lineage>
        <taxon>Bacteria</taxon>
        <taxon>Pseudomonadati</taxon>
        <taxon>Pseudomonadota</taxon>
        <taxon>Alphaproteobacteria</taxon>
        <taxon>Acetobacterales</taxon>
        <taxon>Roseomonadaceae</taxon>
        <taxon>Roseomonas</taxon>
    </lineage>
</organism>
<dbReference type="InterPro" id="IPR018639">
    <property type="entry name" value="DUF2062"/>
</dbReference>
<dbReference type="EMBL" id="SNVJ01000035">
    <property type="protein sequence ID" value="MXP65997.1"/>
    <property type="molecule type" value="Genomic_DNA"/>
</dbReference>
<evidence type="ECO:0000259" key="2">
    <source>
        <dbReference type="Pfam" id="PF09835"/>
    </source>
</evidence>
<reference evidence="3 4" key="1">
    <citation type="submission" date="2019-03" db="EMBL/GenBank/DDBJ databases">
        <title>Roseomonas sp. a novel Roseomonas species isolated from Sea whip Gorgonian.</title>
        <authorList>
            <person name="Li F."/>
            <person name="Pan X."/>
            <person name="Huang S."/>
            <person name="Li Z."/>
            <person name="Meng B."/>
        </authorList>
    </citation>
    <scope>NUCLEOTIDE SEQUENCE [LARGE SCALE GENOMIC DNA]</scope>
    <source>
        <strain evidence="3 4">M0104</strain>
    </source>
</reference>
<gene>
    <name evidence="3" type="ORF">E0493_21860</name>
</gene>
<dbReference type="Proteomes" id="UP000460715">
    <property type="component" value="Unassembled WGS sequence"/>
</dbReference>
<dbReference type="InterPro" id="IPR027417">
    <property type="entry name" value="P-loop_NTPase"/>
</dbReference>
<accession>A0A845BL64</accession>
<evidence type="ECO:0000313" key="3">
    <source>
        <dbReference type="EMBL" id="MXP65997.1"/>
    </source>
</evidence>
<comment type="caution">
    <text evidence="3">The sequence shown here is derived from an EMBL/GenBank/DDBJ whole genome shotgun (WGS) entry which is preliminary data.</text>
</comment>
<feature type="transmembrane region" description="Helical" evidence="1">
    <location>
        <begin position="112"/>
        <end position="131"/>
    </location>
</feature>
<keyword evidence="4" id="KW-1185">Reference proteome</keyword>
<evidence type="ECO:0000313" key="4">
    <source>
        <dbReference type="Proteomes" id="UP000460715"/>
    </source>
</evidence>
<dbReference type="AlphaFoldDB" id="A0A845BL64"/>
<feature type="domain" description="DUF2062" evidence="2">
    <location>
        <begin position="18"/>
        <end position="139"/>
    </location>
</feature>
<keyword evidence="1" id="KW-0472">Membrane</keyword>
<proteinExistence type="predicted"/>
<evidence type="ECO:0000256" key="1">
    <source>
        <dbReference type="SAM" id="Phobius"/>
    </source>
</evidence>
<dbReference type="OrthoDB" id="7279200at2"/>
<keyword evidence="1" id="KW-0812">Transmembrane</keyword>
<protein>
    <submittedName>
        <fullName evidence="3">DUF2062 domain-containing protein</fullName>
    </submittedName>
</protein>
<sequence length="309" mass="32431">MIGRLRAGWVALLDSPEGAGRIARGIAAGGAAAMLPAFGLHLIFAAAFAWMLGGSLPVAAAACLALGNPLTHAFLLPAEFALGRLILPPRLEFLPKEGPAWLLAGLPVAEETLVGGVVLALLVGGLTGFAARRALRLREAAFTLREPVVLHLSGPVNSGKSSIGRALAALLPGAAFIEGDEHGLPGNLPRERRWAGALQRIAAAIATSQAPWLVVAYPLDEAGYRCLCSACAARGARLRVVTLAPPLEVALTERGGRALSEAERRRIPDMYAEGYAERAFSEQVFDPGMRTPAENARRLAELLDLPVRG</sequence>
<dbReference type="Pfam" id="PF09835">
    <property type="entry name" value="DUF2062"/>
    <property type="match status" value="1"/>
</dbReference>
<name>A0A845BL64_9PROT</name>